<dbReference type="PANTHER" id="PTHR30273:SF2">
    <property type="entry name" value="PROTEIN FECR"/>
    <property type="match status" value="1"/>
</dbReference>
<dbReference type="AlphaFoldDB" id="A0A549SQR8"/>
<evidence type="ECO:0000313" key="4">
    <source>
        <dbReference type="Proteomes" id="UP000316781"/>
    </source>
</evidence>
<dbReference type="Pfam" id="PF04773">
    <property type="entry name" value="FecR"/>
    <property type="match status" value="1"/>
</dbReference>
<comment type="caution">
    <text evidence="3">The sequence shown here is derived from an EMBL/GenBank/DDBJ whole genome shotgun (WGS) entry which is preliminary data.</text>
</comment>
<evidence type="ECO:0000259" key="2">
    <source>
        <dbReference type="Pfam" id="PF16220"/>
    </source>
</evidence>
<dbReference type="EMBL" id="VJMF01000049">
    <property type="protein sequence ID" value="TRL31965.1"/>
    <property type="molecule type" value="Genomic_DNA"/>
</dbReference>
<proteinExistence type="predicted"/>
<dbReference type="InterPro" id="IPR032623">
    <property type="entry name" value="FecR_N"/>
</dbReference>
<evidence type="ECO:0000313" key="3">
    <source>
        <dbReference type="EMBL" id="TRL31965.1"/>
    </source>
</evidence>
<organism evidence="3 4">
    <name type="scientific">Methylosinus sporium</name>
    <dbReference type="NCBI Taxonomy" id="428"/>
    <lineage>
        <taxon>Bacteria</taxon>
        <taxon>Pseudomonadati</taxon>
        <taxon>Pseudomonadota</taxon>
        <taxon>Alphaproteobacteria</taxon>
        <taxon>Hyphomicrobiales</taxon>
        <taxon>Methylocystaceae</taxon>
        <taxon>Methylosinus</taxon>
    </lineage>
</organism>
<dbReference type="InterPro" id="IPR012373">
    <property type="entry name" value="Ferrdict_sens_TM"/>
</dbReference>
<dbReference type="Gene3D" id="2.60.120.1440">
    <property type="match status" value="1"/>
</dbReference>
<reference evidence="3 4" key="1">
    <citation type="submission" date="2019-07" db="EMBL/GenBank/DDBJ databases">
        <title>Ln-dependent methylotrophs.</title>
        <authorList>
            <person name="Tani A."/>
        </authorList>
    </citation>
    <scope>NUCLEOTIDE SEQUENCE [LARGE SCALE GENOMIC DNA]</scope>
    <source>
        <strain evidence="3 4">SM89A</strain>
    </source>
</reference>
<gene>
    <name evidence="3" type="ORF">FM996_12910</name>
</gene>
<dbReference type="GO" id="GO:0016989">
    <property type="term" value="F:sigma factor antagonist activity"/>
    <property type="evidence" value="ECO:0007669"/>
    <property type="project" value="TreeGrafter"/>
</dbReference>
<name>A0A549SQR8_METSR</name>
<dbReference type="Proteomes" id="UP000316781">
    <property type="component" value="Unassembled WGS sequence"/>
</dbReference>
<feature type="domain" description="FecR protein" evidence="1">
    <location>
        <begin position="177"/>
        <end position="267"/>
    </location>
</feature>
<protein>
    <submittedName>
        <fullName evidence="3">DUF4880 domain-containing protein</fullName>
    </submittedName>
</protein>
<sequence length="381" mass="41100">MTSRSPRWRGGWTYPIAWRASTSASRCAPAAPRCGATPSDFFPFRGSASRRGRVIYTVARGASRTDGEMTGHKAREPAPDQAGDAAIEWFVRLREGKLSVEETAAFEAWRAAPANAAAFDEVLHMYGHLAGMSPARRTPPAPRATRGMRAAALAFAAAAVAVFASHDEIVLRLEADHFTGVGEKRLVTLDDGSHVLLDSRSAVALRYSAGERRLRLLSGEAWFDVAPDASRPFVVEAGDGRVTALGTAFDVALEKSGARVTVTEHRVGVANGGKTMIVEEGQQTAFERDAPARAPEAVEIDTATAWRRGKLIVNRQPLGDVLAALGRYHRGYIYCVDRAICARRISGVFGAQENALQSLAEIEASLGLRAIHVTSYLILLY</sequence>
<dbReference type="PANTHER" id="PTHR30273">
    <property type="entry name" value="PERIPLASMIC SIGNAL SENSOR AND SIGMA FACTOR ACTIVATOR FECR-RELATED"/>
    <property type="match status" value="1"/>
</dbReference>
<dbReference type="PIRSF" id="PIRSF018266">
    <property type="entry name" value="FecR"/>
    <property type="match status" value="1"/>
</dbReference>
<dbReference type="InterPro" id="IPR006860">
    <property type="entry name" value="FecR"/>
</dbReference>
<evidence type="ECO:0000259" key="1">
    <source>
        <dbReference type="Pfam" id="PF04773"/>
    </source>
</evidence>
<accession>A0A549SQR8</accession>
<feature type="domain" description="FecR N-terminal" evidence="2">
    <location>
        <begin position="84"/>
        <end position="122"/>
    </location>
</feature>
<dbReference type="Pfam" id="PF16220">
    <property type="entry name" value="DUF4880"/>
    <property type="match status" value="1"/>
</dbReference>